<evidence type="ECO:0000313" key="11">
    <source>
        <dbReference type="Proteomes" id="UP000281962"/>
    </source>
</evidence>
<evidence type="ECO:0000256" key="6">
    <source>
        <dbReference type="ARBA" id="ARBA00022917"/>
    </source>
</evidence>
<dbReference type="InterPro" id="IPR036621">
    <property type="entry name" value="Anticodon-bd_dom_sf"/>
</dbReference>
<feature type="non-terminal residue" evidence="10">
    <location>
        <position position="1"/>
    </location>
</feature>
<gene>
    <name evidence="10" type="primary">glyS</name>
    <name evidence="10" type="ORF">DRJ21_01415</name>
</gene>
<dbReference type="Gene3D" id="3.30.40.230">
    <property type="match status" value="1"/>
</dbReference>
<keyword evidence="5" id="KW-0067">ATP-binding</keyword>
<dbReference type="EMBL" id="QMQY01000046">
    <property type="protein sequence ID" value="RLE50800.1"/>
    <property type="molecule type" value="Genomic_DNA"/>
</dbReference>
<dbReference type="FunFam" id="3.40.50.800:FF:000002">
    <property type="entry name" value="Glycine--tRNA ligase"/>
    <property type="match status" value="1"/>
</dbReference>
<feature type="domain" description="Aminoacyl-transfer RNA synthetases class-II family profile" evidence="9">
    <location>
        <begin position="1"/>
        <end position="446"/>
    </location>
</feature>
<dbReference type="PROSITE" id="PS50862">
    <property type="entry name" value="AA_TRNA_LIGASE_II"/>
    <property type="match status" value="1"/>
</dbReference>
<keyword evidence="4" id="KW-0547">Nucleotide-binding</keyword>
<dbReference type="PANTHER" id="PTHR10745:SF0">
    <property type="entry name" value="GLYCINE--TRNA LIGASE"/>
    <property type="match status" value="1"/>
</dbReference>
<dbReference type="GO" id="GO:0006426">
    <property type="term" value="P:glycyl-tRNA aminoacylation"/>
    <property type="evidence" value="ECO:0007669"/>
    <property type="project" value="InterPro"/>
</dbReference>
<dbReference type="Pfam" id="PF03129">
    <property type="entry name" value="HGTP_anticodon"/>
    <property type="match status" value="1"/>
</dbReference>
<evidence type="ECO:0000256" key="5">
    <source>
        <dbReference type="ARBA" id="ARBA00022840"/>
    </source>
</evidence>
<dbReference type="InterPro" id="IPR004154">
    <property type="entry name" value="Anticodon-bd"/>
</dbReference>
<dbReference type="EC" id="6.1.1.14" evidence="1"/>
<dbReference type="InterPro" id="IPR045864">
    <property type="entry name" value="aa-tRNA-synth_II/BPL/LPL"/>
</dbReference>
<dbReference type="AlphaFoldDB" id="A0A497EVP4"/>
<reference evidence="10 11" key="1">
    <citation type="submission" date="2018-06" db="EMBL/GenBank/DDBJ databases">
        <title>Extensive metabolic versatility and redundancy in microbially diverse, dynamic hydrothermal sediments.</title>
        <authorList>
            <person name="Dombrowski N."/>
            <person name="Teske A."/>
            <person name="Baker B.J."/>
        </authorList>
    </citation>
    <scope>NUCLEOTIDE SEQUENCE [LARGE SCALE GENOMIC DNA]</scope>
    <source>
        <strain evidence="10">B30_G17</strain>
    </source>
</reference>
<evidence type="ECO:0000256" key="3">
    <source>
        <dbReference type="ARBA" id="ARBA00022598"/>
    </source>
</evidence>
<dbReference type="InterPro" id="IPR006195">
    <property type="entry name" value="aa-tRNA-synth_II"/>
</dbReference>
<dbReference type="NCBIfam" id="TIGR00389">
    <property type="entry name" value="glyS_dimeric"/>
    <property type="match status" value="1"/>
</dbReference>
<protein>
    <recommendedName>
        <fullName evidence="1">glycine--tRNA ligase</fullName>
        <ecNumber evidence="1">6.1.1.14</ecNumber>
    </recommendedName>
    <alternativeName>
        <fullName evidence="8">Diadenosine tetraphosphate synthetase</fullName>
    </alternativeName>
</protein>
<dbReference type="FunFam" id="3.30.40.230:FF:000005">
    <property type="entry name" value="Glycine--tRNA ligase"/>
    <property type="match status" value="1"/>
</dbReference>
<evidence type="ECO:0000256" key="7">
    <source>
        <dbReference type="ARBA" id="ARBA00023146"/>
    </source>
</evidence>
<dbReference type="InterPro" id="IPR002315">
    <property type="entry name" value="tRNA-synt_gly"/>
</dbReference>
<keyword evidence="6" id="KW-0648">Protein biosynthesis</keyword>
<keyword evidence="3 10" id="KW-0436">Ligase</keyword>
<dbReference type="PRINTS" id="PR01043">
    <property type="entry name" value="TRNASYNTHGLY"/>
</dbReference>
<dbReference type="GO" id="GO:0005737">
    <property type="term" value="C:cytoplasm"/>
    <property type="evidence" value="ECO:0007669"/>
    <property type="project" value="InterPro"/>
</dbReference>
<evidence type="ECO:0000313" key="10">
    <source>
        <dbReference type="EMBL" id="RLE50800.1"/>
    </source>
</evidence>
<evidence type="ECO:0000256" key="4">
    <source>
        <dbReference type="ARBA" id="ARBA00022741"/>
    </source>
</evidence>
<name>A0A497EVP4_9CREN</name>
<comment type="caution">
    <text evidence="10">The sequence shown here is derived from an EMBL/GenBank/DDBJ whole genome shotgun (WGS) entry which is preliminary data.</text>
</comment>
<dbReference type="SUPFAM" id="SSF52954">
    <property type="entry name" value="Class II aaRS ABD-related"/>
    <property type="match status" value="1"/>
</dbReference>
<dbReference type="GO" id="GO:0004820">
    <property type="term" value="F:glycine-tRNA ligase activity"/>
    <property type="evidence" value="ECO:0007669"/>
    <property type="project" value="UniProtKB-EC"/>
</dbReference>
<accession>A0A497EVP4</accession>
<dbReference type="Gene3D" id="3.40.50.800">
    <property type="entry name" value="Anticodon-binding domain"/>
    <property type="match status" value="1"/>
</dbReference>
<dbReference type="Proteomes" id="UP000281962">
    <property type="component" value="Unassembled WGS sequence"/>
</dbReference>
<dbReference type="PANTHER" id="PTHR10745">
    <property type="entry name" value="GLYCYL-TRNA SYNTHETASE/DNA POLYMERASE SUBUNIT GAMMA-2"/>
    <property type="match status" value="1"/>
</dbReference>
<dbReference type="GO" id="GO:0044281">
    <property type="term" value="P:small molecule metabolic process"/>
    <property type="evidence" value="ECO:0007669"/>
    <property type="project" value="UniProtKB-ARBA"/>
</dbReference>
<evidence type="ECO:0000256" key="2">
    <source>
        <dbReference type="ARBA" id="ARBA00022490"/>
    </source>
</evidence>
<dbReference type="NCBIfam" id="NF003211">
    <property type="entry name" value="PRK04173.1"/>
    <property type="match status" value="1"/>
</dbReference>
<proteinExistence type="predicted"/>
<keyword evidence="2" id="KW-0963">Cytoplasm</keyword>
<dbReference type="CDD" id="cd00858">
    <property type="entry name" value="GlyRS_anticodon"/>
    <property type="match status" value="1"/>
</dbReference>
<keyword evidence="7" id="KW-0030">Aminoacyl-tRNA synthetase</keyword>
<dbReference type="Gene3D" id="3.30.930.10">
    <property type="entry name" value="Bira Bifunctional Protein, Domain 2"/>
    <property type="match status" value="1"/>
</dbReference>
<sequence>AELYGGVKGFIDFGPLGAVLKHNIEEKWRNWFSYRHQDFVVEIESPVVMPAKVFEASGHVEHFTDYIVECTNCHRKFRADHLIEEQAGIKNIERLSATELTSIISEKNVKCPECSGKLSEVKTFNLLFKTIIGPYSENLGYARPEAAQGMFLAFKRVYEVMRNKLPIGIAQLGKVLRNEISPRQGPIRLREFTIMELELFFDPQKPNCPLLKEYENEILRLLPEADIRAGKNEPRAISAREAIDEGLILNEWEAYFMILGRKFAESLGIPSDCQMFIEKLPEERAHYSAQTYDQVVKLDRWGWVEIAGYSHRTDYDLRRHMEYSGVDLRVSKPLSKPQIIERIIVKPNMKILGPKLKGEIKKIINALSMLNPEYILRELKNKGYIEVAGYKLSKSELIITKEKVEIKSRKFIPQVVEPSFGADRIVYATLEYAYSEKEGRVVLKLPKDIAPIQVCVFPLVNKDGLPELAIKVYSMLRKRGFRVEYDDSGSIGRRYARADEIGVPLAITIDYQSIEDNTVTLRDRDSWKQVRTKIDNLTELISKYLNNEISFHQLGTPI</sequence>
<dbReference type="SUPFAM" id="SSF55681">
    <property type="entry name" value="Class II aaRS and biotin synthetases"/>
    <property type="match status" value="1"/>
</dbReference>
<dbReference type="InterPro" id="IPR027031">
    <property type="entry name" value="Gly-tRNA_synthase/POLG2"/>
</dbReference>
<evidence type="ECO:0000256" key="8">
    <source>
        <dbReference type="ARBA" id="ARBA00030057"/>
    </source>
</evidence>
<organism evidence="10 11">
    <name type="scientific">Thermoproteota archaeon</name>
    <dbReference type="NCBI Taxonomy" id="2056631"/>
    <lineage>
        <taxon>Archaea</taxon>
        <taxon>Thermoproteota</taxon>
    </lineage>
</organism>
<evidence type="ECO:0000256" key="1">
    <source>
        <dbReference type="ARBA" id="ARBA00012829"/>
    </source>
</evidence>
<dbReference type="GO" id="GO:0005524">
    <property type="term" value="F:ATP binding"/>
    <property type="evidence" value="ECO:0007669"/>
    <property type="project" value="UniProtKB-KW"/>
</dbReference>
<evidence type="ECO:0000259" key="9">
    <source>
        <dbReference type="PROSITE" id="PS50862"/>
    </source>
</evidence>